<keyword evidence="2" id="KW-1185">Reference proteome</keyword>
<sequence length="185" mass="20387">MCETYGFGGDTMDKDYVRKRLKCFNATSSGNEVGNGNNNLGTNTPSCNSTANNNDLGSLRWADDLDLDLSNELSSNGYISDSLLTFPVFKQELPSPPQKVSYFTNNTIQRLLIDNRSHLFCSLLNSNNNTHSLLTNSSSNRNISSINSSSSSSSNLCISKLQRQALRIIHNNPNTNMPLPVCNNR</sequence>
<dbReference type="VEuPathDB" id="VectorBase:AMAM022499"/>
<dbReference type="AlphaFoldDB" id="A0A182T9R6"/>
<protein>
    <submittedName>
        <fullName evidence="1">Uncharacterized protein</fullName>
    </submittedName>
</protein>
<reference evidence="2" key="1">
    <citation type="submission" date="2013-09" db="EMBL/GenBank/DDBJ databases">
        <title>The Genome Sequence of Anopheles maculatus species B.</title>
        <authorList>
            <consortium name="The Broad Institute Genomics Platform"/>
            <person name="Neafsey D.E."/>
            <person name="Besansky N."/>
            <person name="Howell P."/>
            <person name="Walton C."/>
            <person name="Young S.K."/>
            <person name="Zeng Q."/>
            <person name="Gargeya S."/>
            <person name="Fitzgerald M."/>
            <person name="Haas B."/>
            <person name="Abouelleil A."/>
            <person name="Allen A.W."/>
            <person name="Alvarado L."/>
            <person name="Arachchi H.M."/>
            <person name="Berlin A.M."/>
            <person name="Chapman S.B."/>
            <person name="Gainer-Dewar J."/>
            <person name="Goldberg J."/>
            <person name="Griggs A."/>
            <person name="Gujja S."/>
            <person name="Hansen M."/>
            <person name="Howarth C."/>
            <person name="Imamovic A."/>
            <person name="Ireland A."/>
            <person name="Larimer J."/>
            <person name="McCowan C."/>
            <person name="Murphy C."/>
            <person name="Pearson M."/>
            <person name="Poon T.W."/>
            <person name="Priest M."/>
            <person name="Roberts A."/>
            <person name="Saif S."/>
            <person name="Shea T."/>
            <person name="Sisk P."/>
            <person name="Sykes S."/>
            <person name="Wortman J."/>
            <person name="Nusbaum C."/>
            <person name="Birren B."/>
        </authorList>
    </citation>
    <scope>NUCLEOTIDE SEQUENCE [LARGE SCALE GENOMIC DNA]</scope>
    <source>
        <strain evidence="2">maculatus3</strain>
    </source>
</reference>
<reference evidence="1" key="2">
    <citation type="submission" date="2020-05" db="UniProtKB">
        <authorList>
            <consortium name="EnsemblMetazoa"/>
        </authorList>
    </citation>
    <scope>IDENTIFICATION</scope>
    <source>
        <strain evidence="1">maculatus3</strain>
    </source>
</reference>
<name>A0A182T9R6_9DIPT</name>
<dbReference type="Proteomes" id="UP000075901">
    <property type="component" value="Unassembled WGS sequence"/>
</dbReference>
<evidence type="ECO:0000313" key="1">
    <source>
        <dbReference type="EnsemblMetazoa" id="AMAM022499-PA"/>
    </source>
</evidence>
<organism evidence="1 2">
    <name type="scientific">Anopheles maculatus</name>
    <dbReference type="NCBI Taxonomy" id="74869"/>
    <lineage>
        <taxon>Eukaryota</taxon>
        <taxon>Metazoa</taxon>
        <taxon>Ecdysozoa</taxon>
        <taxon>Arthropoda</taxon>
        <taxon>Hexapoda</taxon>
        <taxon>Insecta</taxon>
        <taxon>Pterygota</taxon>
        <taxon>Neoptera</taxon>
        <taxon>Endopterygota</taxon>
        <taxon>Diptera</taxon>
        <taxon>Nematocera</taxon>
        <taxon>Culicoidea</taxon>
        <taxon>Culicidae</taxon>
        <taxon>Anophelinae</taxon>
        <taxon>Anopheles</taxon>
        <taxon>Anopheles maculatus group</taxon>
    </lineage>
</organism>
<dbReference type="EnsemblMetazoa" id="AMAM022499-RA">
    <property type="protein sequence ID" value="AMAM022499-PA"/>
    <property type="gene ID" value="AMAM022499"/>
</dbReference>
<proteinExistence type="predicted"/>
<evidence type="ECO:0000313" key="2">
    <source>
        <dbReference type="Proteomes" id="UP000075901"/>
    </source>
</evidence>
<accession>A0A182T9R6</accession>